<keyword evidence="7 12" id="KW-0573">Peptidoglycan synthesis</keyword>
<keyword evidence="16" id="KW-1185">Reference proteome</keyword>
<dbReference type="OrthoDB" id="9805475at2"/>
<comment type="pathway">
    <text evidence="12">Cell wall biogenesis; peptidoglycan biosynthesis.</text>
</comment>
<dbReference type="InterPro" id="IPR018480">
    <property type="entry name" value="PNAcMuramoyl-5peptid_Trfase_CS"/>
</dbReference>
<evidence type="ECO:0000256" key="12">
    <source>
        <dbReference type="HAMAP-Rule" id="MF_00038"/>
    </source>
</evidence>
<dbReference type="Pfam" id="PF00953">
    <property type="entry name" value="Glycos_transf_4"/>
    <property type="match status" value="1"/>
</dbReference>
<protein>
    <recommendedName>
        <fullName evidence="12 13">Phospho-N-acetylmuramoyl-pentapeptide-transferase</fullName>
        <ecNumber evidence="12 13">2.7.8.13</ecNumber>
    </recommendedName>
    <alternativeName>
        <fullName evidence="12">UDP-MurNAc-pentapeptide phosphotransferase</fullName>
    </alternativeName>
</protein>
<dbReference type="GO" id="GO:0046872">
    <property type="term" value="F:metal ion binding"/>
    <property type="evidence" value="ECO:0007669"/>
    <property type="project" value="UniProtKB-KW"/>
</dbReference>
<proteinExistence type="inferred from homology"/>
<evidence type="ECO:0000256" key="11">
    <source>
        <dbReference type="ARBA" id="ARBA00023316"/>
    </source>
</evidence>
<feature type="transmembrane region" description="Helical" evidence="12">
    <location>
        <begin position="197"/>
        <end position="216"/>
    </location>
</feature>
<dbReference type="GO" id="GO:0008360">
    <property type="term" value="P:regulation of cell shape"/>
    <property type="evidence" value="ECO:0007669"/>
    <property type="project" value="UniProtKB-KW"/>
</dbReference>
<dbReference type="GO" id="GO:0008963">
    <property type="term" value="F:phospho-N-acetylmuramoyl-pentapeptide-transferase activity"/>
    <property type="evidence" value="ECO:0007669"/>
    <property type="project" value="UniProtKB-UniRule"/>
</dbReference>
<organism evidence="15 16">
    <name type="scientific">Acidiferrobacter thiooxydans</name>
    <dbReference type="NCBI Taxonomy" id="163359"/>
    <lineage>
        <taxon>Bacteria</taxon>
        <taxon>Pseudomonadati</taxon>
        <taxon>Pseudomonadota</taxon>
        <taxon>Gammaproteobacteria</taxon>
        <taxon>Acidiferrobacterales</taxon>
        <taxon>Acidiferrobacteraceae</taxon>
        <taxon>Acidiferrobacter</taxon>
    </lineage>
</organism>
<evidence type="ECO:0000256" key="10">
    <source>
        <dbReference type="ARBA" id="ARBA00023306"/>
    </source>
</evidence>
<evidence type="ECO:0000256" key="13">
    <source>
        <dbReference type="NCBIfam" id="TIGR00445"/>
    </source>
</evidence>
<dbReference type="RefSeq" id="WP_065968839.1">
    <property type="nucleotide sequence ID" value="NZ_CP080624.1"/>
</dbReference>
<keyword evidence="9 12" id="KW-0472">Membrane</keyword>
<dbReference type="UniPathway" id="UPA00219"/>
<comment type="subcellular location">
    <subcellularLocation>
        <location evidence="12">Cell membrane</location>
        <topology evidence="12">Multi-pass membrane protein</topology>
    </subcellularLocation>
    <subcellularLocation>
        <location evidence="1">Membrane</location>
        <topology evidence="1">Multi-pass membrane protein</topology>
    </subcellularLocation>
</comment>
<feature type="transmembrane region" description="Helical" evidence="12">
    <location>
        <begin position="20"/>
        <end position="44"/>
    </location>
</feature>
<keyword evidence="10 12" id="KW-0131">Cell cycle</keyword>
<keyword evidence="3 12" id="KW-0132">Cell division</keyword>
<dbReference type="GO" id="GO:0005886">
    <property type="term" value="C:plasma membrane"/>
    <property type="evidence" value="ECO:0007669"/>
    <property type="project" value="UniProtKB-SubCell"/>
</dbReference>
<dbReference type="PANTHER" id="PTHR22926:SF5">
    <property type="entry name" value="PHOSPHO-N-ACETYLMURAMOYL-PENTAPEPTIDE-TRANSFERASE HOMOLOG"/>
    <property type="match status" value="1"/>
</dbReference>
<reference evidence="15 16" key="1">
    <citation type="submission" date="2018-02" db="EMBL/GenBank/DDBJ databases">
        <title>Insights into the biology of acidophilic members of the Acidiferrobacteraceae family derived from comparative genomic analyses.</title>
        <authorList>
            <person name="Issotta F."/>
            <person name="Thyssen C."/>
            <person name="Mena C."/>
            <person name="Moya A."/>
            <person name="Bellenberg S."/>
            <person name="Sproer C."/>
            <person name="Covarrubias P.C."/>
            <person name="Sand W."/>
            <person name="Quatrini R."/>
            <person name="Vera M."/>
        </authorList>
    </citation>
    <scope>NUCLEOTIDE SEQUENCE [LARGE SCALE GENOMIC DNA]</scope>
    <source>
        <strain evidence="16">m-1</strain>
    </source>
</reference>
<comment type="cofactor">
    <cofactor evidence="12 14">
        <name>Mg(2+)</name>
        <dbReference type="ChEBI" id="CHEBI:18420"/>
    </cofactor>
</comment>
<keyword evidence="5 12" id="KW-0812">Transmembrane</keyword>
<keyword evidence="4 12" id="KW-0808">Transferase</keyword>
<comment type="function">
    <text evidence="12">Catalyzes the initial step of the lipid cycle reactions in the biosynthesis of the cell wall peptidoglycan: transfers peptidoglycan precursor phospho-MurNAc-pentapeptide from UDP-MurNAc-pentapeptide onto the lipid carrier undecaprenyl phosphate, yielding undecaprenyl-pyrophosphoryl-MurNAc-pentapeptide, known as lipid I.</text>
</comment>
<evidence type="ECO:0000256" key="4">
    <source>
        <dbReference type="ARBA" id="ARBA00022679"/>
    </source>
</evidence>
<feature type="transmembrane region" description="Helical" evidence="12">
    <location>
        <begin position="260"/>
        <end position="281"/>
    </location>
</feature>
<feature type="binding site" evidence="14">
    <location>
        <position position="189"/>
    </location>
    <ligand>
        <name>Mg(2+)</name>
        <dbReference type="ChEBI" id="CHEBI:18420"/>
    </ligand>
</feature>
<dbReference type="InterPro" id="IPR000715">
    <property type="entry name" value="Glycosyl_transferase_4"/>
</dbReference>
<feature type="transmembrane region" description="Helical" evidence="12">
    <location>
        <begin position="335"/>
        <end position="355"/>
    </location>
</feature>
<feature type="transmembrane region" description="Helical" evidence="12">
    <location>
        <begin position="93"/>
        <end position="110"/>
    </location>
</feature>
<feature type="transmembrane region" description="Helical" evidence="12">
    <location>
        <begin position="168"/>
        <end position="190"/>
    </location>
</feature>
<dbReference type="GO" id="GO:0071555">
    <property type="term" value="P:cell wall organization"/>
    <property type="evidence" value="ECO:0007669"/>
    <property type="project" value="UniProtKB-KW"/>
</dbReference>
<keyword evidence="12 14" id="KW-0460">Magnesium</keyword>
<feature type="transmembrane region" description="Helical" evidence="12">
    <location>
        <begin position="287"/>
        <end position="308"/>
    </location>
</feature>
<keyword evidence="12" id="KW-1003">Cell membrane</keyword>
<evidence type="ECO:0000256" key="9">
    <source>
        <dbReference type="ARBA" id="ARBA00023136"/>
    </source>
</evidence>
<comment type="similarity">
    <text evidence="2 12">Belongs to the glycosyltransferase 4 family. MraY subfamily.</text>
</comment>
<evidence type="ECO:0000256" key="2">
    <source>
        <dbReference type="ARBA" id="ARBA00005583"/>
    </source>
</evidence>
<dbReference type="PROSITE" id="PS01347">
    <property type="entry name" value="MRAY_1"/>
    <property type="match status" value="1"/>
</dbReference>
<dbReference type="PROSITE" id="PS01348">
    <property type="entry name" value="MRAY_2"/>
    <property type="match status" value="1"/>
</dbReference>
<dbReference type="Proteomes" id="UP000253250">
    <property type="component" value="Unassembled WGS sequence"/>
</dbReference>
<comment type="catalytic activity">
    <reaction evidence="12">
        <text>UDP-N-acetyl-alpha-D-muramoyl-L-alanyl-gamma-D-glutamyl-meso-2,6-diaminopimeloyl-D-alanyl-D-alanine + di-trans,octa-cis-undecaprenyl phosphate = di-trans,octa-cis-undecaprenyl diphospho-N-acetyl-alpha-D-muramoyl-L-alanyl-D-glutamyl-meso-2,6-diaminopimeloyl-D-alanyl-D-alanine + UMP</text>
        <dbReference type="Rhea" id="RHEA:28386"/>
        <dbReference type="ChEBI" id="CHEBI:57865"/>
        <dbReference type="ChEBI" id="CHEBI:60392"/>
        <dbReference type="ChEBI" id="CHEBI:61386"/>
        <dbReference type="ChEBI" id="CHEBI:61387"/>
        <dbReference type="EC" id="2.7.8.13"/>
    </reaction>
</comment>
<evidence type="ECO:0000256" key="6">
    <source>
        <dbReference type="ARBA" id="ARBA00022960"/>
    </source>
</evidence>
<name>A0A1C2G4B9_9GAMM</name>
<sequence>MFLLIMKAFATTPTADLLAWRALFAFLTAFALGIAVGPAMIRRLTVRLIGQTVRKDGPQSHYQKAGTPTMGGLLMLFAIAASTILWMRPDNRTTWIALATLLLFGAIGWADDYVKLLHKNPRGIGARAKFASQTLVSIAAAAAVYVAARKGADTAFYLPWMAHPLVRLGAFPFVILGFLVITGASNAVNLTDGLDGLAAFPTALVAGALGVLAYVAGSPHLAAQVGHPFVPGARDLLVFCCAIIGATLAFLWFNAYPAQVFMGDVGALALGAALGIVAVVIRQELLLFIMGGVFVAETLSVMLQVGSFKLTGRRVFRMAPLHHHFELKGWPEPRVIVRFWITTIILVLIGLSTLGGRP</sequence>
<keyword evidence="12 14" id="KW-0479">Metal-binding</keyword>
<keyword evidence="6 12" id="KW-0133">Cell shape</keyword>
<evidence type="ECO:0000313" key="15">
    <source>
        <dbReference type="EMBL" id="RCN56646.1"/>
    </source>
</evidence>
<evidence type="ECO:0000313" key="16">
    <source>
        <dbReference type="Proteomes" id="UP000253250"/>
    </source>
</evidence>
<evidence type="ECO:0000256" key="14">
    <source>
        <dbReference type="PIRSR" id="PIRSR600715-1"/>
    </source>
</evidence>
<dbReference type="AlphaFoldDB" id="A0A1C2G4B9"/>
<evidence type="ECO:0000256" key="5">
    <source>
        <dbReference type="ARBA" id="ARBA00022692"/>
    </source>
</evidence>
<dbReference type="STRING" id="163359.A9R16_07105"/>
<gene>
    <name evidence="12" type="primary">mraY</name>
    <name evidence="15" type="ORF">C4900_12775</name>
</gene>
<feature type="transmembrane region" description="Helical" evidence="12">
    <location>
        <begin position="65"/>
        <end position="87"/>
    </location>
</feature>
<dbReference type="GO" id="GO:0051301">
    <property type="term" value="P:cell division"/>
    <property type="evidence" value="ECO:0007669"/>
    <property type="project" value="UniProtKB-KW"/>
</dbReference>
<accession>A0A1C2G4B9</accession>
<dbReference type="EMBL" id="PSYR01000002">
    <property type="protein sequence ID" value="RCN56646.1"/>
    <property type="molecule type" value="Genomic_DNA"/>
</dbReference>
<feature type="binding site" evidence="14">
    <location>
        <position position="264"/>
    </location>
    <ligand>
        <name>Mg(2+)</name>
        <dbReference type="ChEBI" id="CHEBI:18420"/>
    </ligand>
</feature>
<dbReference type="Pfam" id="PF10555">
    <property type="entry name" value="MraY_sig1"/>
    <property type="match status" value="1"/>
</dbReference>
<dbReference type="InterPro" id="IPR003524">
    <property type="entry name" value="PNAcMuramoyl-5peptid_Trfase"/>
</dbReference>
<dbReference type="CDD" id="cd06852">
    <property type="entry name" value="GT_MraY"/>
    <property type="match status" value="1"/>
</dbReference>
<feature type="transmembrane region" description="Helical" evidence="12">
    <location>
        <begin position="130"/>
        <end position="148"/>
    </location>
</feature>
<keyword evidence="8 12" id="KW-1133">Transmembrane helix</keyword>
<feature type="transmembrane region" description="Helical" evidence="12">
    <location>
        <begin position="236"/>
        <end position="253"/>
    </location>
</feature>
<evidence type="ECO:0000256" key="1">
    <source>
        <dbReference type="ARBA" id="ARBA00004141"/>
    </source>
</evidence>
<dbReference type="HAMAP" id="MF_00038">
    <property type="entry name" value="MraY"/>
    <property type="match status" value="1"/>
</dbReference>
<dbReference type="EC" id="2.7.8.13" evidence="12 13"/>
<dbReference type="PANTHER" id="PTHR22926">
    <property type="entry name" value="PHOSPHO-N-ACETYLMURAMOYL-PENTAPEPTIDE-TRANSFERASE"/>
    <property type="match status" value="1"/>
</dbReference>
<keyword evidence="11 12" id="KW-0961">Cell wall biogenesis/degradation</keyword>
<dbReference type="NCBIfam" id="TIGR00445">
    <property type="entry name" value="mraY"/>
    <property type="match status" value="1"/>
</dbReference>
<comment type="caution">
    <text evidence="15">The sequence shown here is derived from an EMBL/GenBank/DDBJ whole genome shotgun (WGS) entry which is preliminary data.</text>
</comment>
<evidence type="ECO:0000256" key="8">
    <source>
        <dbReference type="ARBA" id="ARBA00022989"/>
    </source>
</evidence>
<evidence type="ECO:0000256" key="3">
    <source>
        <dbReference type="ARBA" id="ARBA00022618"/>
    </source>
</evidence>
<dbReference type="GO" id="GO:0009252">
    <property type="term" value="P:peptidoglycan biosynthetic process"/>
    <property type="evidence" value="ECO:0007669"/>
    <property type="project" value="UniProtKB-UniRule"/>
</dbReference>
<evidence type="ECO:0000256" key="7">
    <source>
        <dbReference type="ARBA" id="ARBA00022984"/>
    </source>
</evidence>